<dbReference type="EMBL" id="CADCVL010000369">
    <property type="protein sequence ID" value="CAA9493197.1"/>
    <property type="molecule type" value="Genomic_DNA"/>
</dbReference>
<feature type="region of interest" description="Disordered" evidence="1">
    <location>
        <begin position="75"/>
        <end position="139"/>
    </location>
</feature>
<feature type="compositionally biased region" description="Basic residues" evidence="1">
    <location>
        <begin position="93"/>
        <end position="106"/>
    </location>
</feature>
<feature type="compositionally biased region" description="Low complexity" evidence="1">
    <location>
        <begin position="108"/>
        <end position="127"/>
    </location>
</feature>
<feature type="non-terminal residue" evidence="2">
    <location>
        <position position="139"/>
    </location>
</feature>
<organism evidence="2">
    <name type="scientific">uncultured Solirubrobacteraceae bacterium</name>
    <dbReference type="NCBI Taxonomy" id="1162706"/>
    <lineage>
        <taxon>Bacteria</taxon>
        <taxon>Bacillati</taxon>
        <taxon>Actinomycetota</taxon>
        <taxon>Thermoleophilia</taxon>
        <taxon>Solirubrobacterales</taxon>
        <taxon>Solirubrobacteraceae</taxon>
        <taxon>environmental samples</taxon>
    </lineage>
</organism>
<evidence type="ECO:0000256" key="1">
    <source>
        <dbReference type="SAM" id="MobiDB-lite"/>
    </source>
</evidence>
<feature type="region of interest" description="Disordered" evidence="1">
    <location>
        <begin position="1"/>
        <end position="61"/>
    </location>
</feature>
<feature type="non-terminal residue" evidence="2">
    <location>
        <position position="1"/>
    </location>
</feature>
<gene>
    <name evidence="2" type="ORF">AVDCRST_MAG65-2147</name>
</gene>
<feature type="compositionally biased region" description="Low complexity" evidence="1">
    <location>
        <begin position="19"/>
        <end position="40"/>
    </location>
</feature>
<protein>
    <submittedName>
        <fullName evidence="2">Uncharacterized protein</fullName>
    </submittedName>
</protein>
<name>A0A6J4SDV3_9ACTN</name>
<dbReference type="AlphaFoldDB" id="A0A6J4SDV3"/>
<accession>A0A6J4SDV3</accession>
<reference evidence="2" key="1">
    <citation type="submission" date="2020-02" db="EMBL/GenBank/DDBJ databases">
        <authorList>
            <person name="Meier V. D."/>
        </authorList>
    </citation>
    <scope>NUCLEOTIDE SEQUENCE</scope>
    <source>
        <strain evidence="2">AVDCRST_MAG65</strain>
    </source>
</reference>
<proteinExistence type="predicted"/>
<feature type="compositionally biased region" description="Basic residues" evidence="1">
    <location>
        <begin position="129"/>
        <end position="139"/>
    </location>
</feature>
<feature type="compositionally biased region" description="Basic residues" evidence="1">
    <location>
        <begin position="1"/>
        <end position="10"/>
    </location>
</feature>
<sequence length="139" mass="14607">EGLGARRARRSGRDRLVAARRPLGAAARAQARRPAAALAAGRGGPRGHADAPGPLRHHRRAAHRAAGLALRLLHHRPLGPPDAPGRGLAGRRPPGHPRHPAARVHRQGGVARLPARPGGRRAAADAPRAARHAGLRHRL</sequence>
<evidence type="ECO:0000313" key="2">
    <source>
        <dbReference type="EMBL" id="CAA9493197.1"/>
    </source>
</evidence>